<dbReference type="PANTHER" id="PTHR19288:SF93">
    <property type="entry name" value="FI11325P-RELATED"/>
    <property type="match status" value="1"/>
</dbReference>
<accession>A0AAN7PHG3</accession>
<dbReference type="GO" id="GO:0005737">
    <property type="term" value="C:cytoplasm"/>
    <property type="evidence" value="ECO:0007669"/>
    <property type="project" value="TreeGrafter"/>
</dbReference>
<dbReference type="AlphaFoldDB" id="A0AAN7PHG3"/>
<gene>
    <name evidence="6" type="ORF">RN001_002855</name>
</gene>
<dbReference type="InterPro" id="IPR006349">
    <property type="entry name" value="PGP_euk"/>
</dbReference>
<dbReference type="NCBIfam" id="TIGR01460">
    <property type="entry name" value="HAD-SF-IIA"/>
    <property type="match status" value="1"/>
</dbReference>
<feature type="binding site" evidence="5">
    <location>
        <position position="30"/>
    </location>
    <ligand>
        <name>Mg(2+)</name>
        <dbReference type="ChEBI" id="CHEBI:18420"/>
    </ligand>
</feature>
<evidence type="ECO:0000256" key="3">
    <source>
        <dbReference type="PIRSR" id="PIRSR000915-1"/>
    </source>
</evidence>
<keyword evidence="1 2" id="KW-0378">Hydrolase</keyword>
<comment type="cofactor">
    <cofactor evidence="5">
        <name>Mg(2+)</name>
        <dbReference type="ChEBI" id="CHEBI:18420"/>
    </cofactor>
    <text evidence="5">Divalent metal ions. Mg(2+) is the most effective.</text>
</comment>
<dbReference type="PIRSF" id="PIRSF000915">
    <property type="entry name" value="PGP-type_phosphatase"/>
    <property type="match status" value="1"/>
</dbReference>
<feature type="active site" description="Nucleophile" evidence="3">
    <location>
        <position position="30"/>
    </location>
</feature>
<dbReference type="PANTHER" id="PTHR19288">
    <property type="entry name" value="4-NITROPHENYLPHOSPHATASE-RELATED"/>
    <property type="match status" value="1"/>
</dbReference>
<feature type="active site" description="Proton donor" evidence="3">
    <location>
        <position position="32"/>
    </location>
</feature>
<evidence type="ECO:0000256" key="4">
    <source>
        <dbReference type="PIRSR" id="PIRSR000915-2"/>
    </source>
</evidence>
<feature type="binding site" evidence="5">
    <location>
        <position position="32"/>
    </location>
    <ligand>
        <name>Mg(2+)</name>
        <dbReference type="ChEBI" id="CHEBI:18420"/>
    </ligand>
</feature>
<organism evidence="6 7">
    <name type="scientific">Aquatica leii</name>
    <dbReference type="NCBI Taxonomy" id="1421715"/>
    <lineage>
        <taxon>Eukaryota</taxon>
        <taxon>Metazoa</taxon>
        <taxon>Ecdysozoa</taxon>
        <taxon>Arthropoda</taxon>
        <taxon>Hexapoda</taxon>
        <taxon>Insecta</taxon>
        <taxon>Pterygota</taxon>
        <taxon>Neoptera</taxon>
        <taxon>Endopterygota</taxon>
        <taxon>Coleoptera</taxon>
        <taxon>Polyphaga</taxon>
        <taxon>Elateriformia</taxon>
        <taxon>Elateroidea</taxon>
        <taxon>Lampyridae</taxon>
        <taxon>Luciolinae</taxon>
        <taxon>Aquatica</taxon>
    </lineage>
</organism>
<dbReference type="GO" id="GO:0046872">
    <property type="term" value="F:metal ion binding"/>
    <property type="evidence" value="ECO:0007669"/>
    <property type="project" value="UniProtKB-KW"/>
</dbReference>
<comment type="similarity">
    <text evidence="2">Belongs to the HAD-like hydrolase superfamily.</text>
</comment>
<dbReference type="Gene3D" id="3.40.50.1000">
    <property type="entry name" value="HAD superfamily/HAD-like"/>
    <property type="match status" value="2"/>
</dbReference>
<reference evidence="7" key="1">
    <citation type="submission" date="2023-01" db="EMBL/GenBank/DDBJ databases">
        <title>Key to firefly adult light organ development and bioluminescence: homeobox transcription factors regulate luciferase expression and transportation to peroxisome.</title>
        <authorList>
            <person name="Fu X."/>
        </authorList>
    </citation>
    <scope>NUCLEOTIDE SEQUENCE [LARGE SCALE GENOMIC DNA]</scope>
</reference>
<evidence type="ECO:0000313" key="6">
    <source>
        <dbReference type="EMBL" id="KAK4886584.1"/>
    </source>
</evidence>
<dbReference type="Pfam" id="PF13344">
    <property type="entry name" value="Hydrolase_6"/>
    <property type="match status" value="1"/>
</dbReference>
<sequence>MYHKSVTYLLQLTKDEINEFLNSFDTVLTDCDGVLWLNNNVIDKANLVMNRFRELGKKVFFITNNSSKSREEYAIKCKELNFKCDKEEIISSAYLAADYLKNCGFNKKVYIVGSTGITQELDNVGIKHTDVGPDVHCTTVPKLIEGIKLDQEIGAVIVGFDEHISFPKILKASSYLNNPDCLFVATNTDEQFPLNSEFIIPGTGTMVAAVQTCAGRKPHVVGKPNTYICEALVKEHNINPKRTLMIGDRCNTDILLGTRCGFQTLLVLTGVTTLNDVMEWKQSDSQDEQDLLPDVYLDKLGDLLPFLK</sequence>
<dbReference type="SUPFAM" id="SSF56784">
    <property type="entry name" value="HAD-like"/>
    <property type="match status" value="1"/>
</dbReference>
<dbReference type="Pfam" id="PF13242">
    <property type="entry name" value="Hydrolase_like"/>
    <property type="match status" value="1"/>
</dbReference>
<evidence type="ECO:0000313" key="7">
    <source>
        <dbReference type="Proteomes" id="UP001353858"/>
    </source>
</evidence>
<keyword evidence="7" id="KW-1185">Reference proteome</keyword>
<dbReference type="InterPro" id="IPR006357">
    <property type="entry name" value="HAD-SF_hydro_IIA"/>
</dbReference>
<keyword evidence="5" id="KW-0460">Magnesium</keyword>
<feature type="binding site" evidence="4">
    <location>
        <position position="223"/>
    </location>
    <ligand>
        <name>substrate</name>
    </ligand>
</feature>
<dbReference type="EMBL" id="JARPUR010000001">
    <property type="protein sequence ID" value="KAK4886584.1"/>
    <property type="molecule type" value="Genomic_DNA"/>
</dbReference>
<dbReference type="GO" id="GO:0016791">
    <property type="term" value="F:phosphatase activity"/>
    <property type="evidence" value="ECO:0007669"/>
    <property type="project" value="InterPro"/>
</dbReference>
<protein>
    <recommendedName>
        <fullName evidence="8">Phosphoglycolate phosphatase</fullName>
    </recommendedName>
</protein>
<dbReference type="Proteomes" id="UP001353858">
    <property type="component" value="Unassembled WGS sequence"/>
</dbReference>
<evidence type="ECO:0000256" key="2">
    <source>
        <dbReference type="PIRNR" id="PIRNR000915"/>
    </source>
</evidence>
<dbReference type="NCBIfam" id="TIGR01452">
    <property type="entry name" value="PGP_euk"/>
    <property type="match status" value="1"/>
</dbReference>
<keyword evidence="5" id="KW-0479">Metal-binding</keyword>
<evidence type="ECO:0000256" key="5">
    <source>
        <dbReference type="PIRSR" id="PIRSR000915-3"/>
    </source>
</evidence>
<dbReference type="InterPro" id="IPR036412">
    <property type="entry name" value="HAD-like_sf"/>
</dbReference>
<evidence type="ECO:0008006" key="8">
    <source>
        <dbReference type="Google" id="ProtNLM"/>
    </source>
</evidence>
<proteinExistence type="inferred from homology"/>
<comment type="caution">
    <text evidence="6">The sequence shown here is derived from an EMBL/GenBank/DDBJ whole genome shotgun (WGS) entry which is preliminary data.</text>
</comment>
<name>A0AAN7PHG3_9COLE</name>
<dbReference type="InterPro" id="IPR023214">
    <property type="entry name" value="HAD_sf"/>
</dbReference>
<evidence type="ECO:0000256" key="1">
    <source>
        <dbReference type="ARBA" id="ARBA00022801"/>
    </source>
</evidence>
<feature type="binding site" evidence="5">
    <location>
        <position position="248"/>
    </location>
    <ligand>
        <name>Mg(2+)</name>
        <dbReference type="ChEBI" id="CHEBI:18420"/>
    </ligand>
</feature>